<dbReference type="RefSeq" id="WP_220197751.1">
    <property type="nucleotide sequence ID" value="NZ_BNJF01000004.1"/>
</dbReference>
<dbReference type="AlphaFoldDB" id="A0A8J3MWE3"/>
<protein>
    <submittedName>
        <fullName evidence="1">Uncharacterized protein</fullName>
    </submittedName>
</protein>
<sequence>MTVPSVRLSRQGLRVTAITDKVSGALTTTLPHVDASSAIGGLHGLGIVASGITATAHGDLSWPSGEHKLRGTTTFATLSIGSTTFPAHFGPQANMVIPMADGSGTVTLNEQTITQDANRILIVVNALHLRITTGPQAGTDIVVGHAEAGITLS</sequence>
<evidence type="ECO:0000313" key="2">
    <source>
        <dbReference type="Proteomes" id="UP000612362"/>
    </source>
</evidence>
<dbReference type="EMBL" id="BNJF01000004">
    <property type="protein sequence ID" value="GHO48553.1"/>
    <property type="molecule type" value="Genomic_DNA"/>
</dbReference>
<evidence type="ECO:0000313" key="1">
    <source>
        <dbReference type="EMBL" id="GHO48553.1"/>
    </source>
</evidence>
<keyword evidence="2" id="KW-1185">Reference proteome</keyword>
<accession>A0A8J3MWE3</accession>
<proteinExistence type="predicted"/>
<comment type="caution">
    <text evidence="1">The sequence shown here is derived from an EMBL/GenBank/DDBJ whole genome shotgun (WGS) entry which is preliminary data.</text>
</comment>
<reference evidence="1" key="1">
    <citation type="submission" date="2020-10" db="EMBL/GenBank/DDBJ databases">
        <title>Taxonomic study of unclassified bacteria belonging to the class Ktedonobacteria.</title>
        <authorList>
            <person name="Yabe S."/>
            <person name="Wang C.M."/>
            <person name="Zheng Y."/>
            <person name="Sakai Y."/>
            <person name="Cavaletti L."/>
            <person name="Monciardini P."/>
            <person name="Donadio S."/>
        </authorList>
    </citation>
    <scope>NUCLEOTIDE SEQUENCE</scope>
    <source>
        <strain evidence="1">SOSP1-1</strain>
    </source>
</reference>
<name>A0A8J3MWE3_9CHLR</name>
<dbReference type="Proteomes" id="UP000612362">
    <property type="component" value="Unassembled WGS sequence"/>
</dbReference>
<dbReference type="NCBIfam" id="NF040603">
    <property type="entry name" value="choice_anch_P"/>
    <property type="match status" value="1"/>
</dbReference>
<gene>
    <name evidence="1" type="ORF">KSX_67160</name>
</gene>
<organism evidence="1 2">
    <name type="scientific">Ktedonospora formicarum</name>
    <dbReference type="NCBI Taxonomy" id="2778364"/>
    <lineage>
        <taxon>Bacteria</taxon>
        <taxon>Bacillati</taxon>
        <taxon>Chloroflexota</taxon>
        <taxon>Ktedonobacteria</taxon>
        <taxon>Ktedonobacterales</taxon>
        <taxon>Ktedonobacteraceae</taxon>
        <taxon>Ktedonospora</taxon>
    </lineage>
</organism>